<proteinExistence type="predicted"/>
<accession>A0A5C7ICJ0</accession>
<keyword evidence="1" id="KW-0863">Zinc-finger</keyword>
<dbReference type="PANTHER" id="PTHR33710">
    <property type="entry name" value="BNAC02G09200D PROTEIN"/>
    <property type="match status" value="1"/>
</dbReference>
<dbReference type="InterPro" id="IPR054722">
    <property type="entry name" value="PolX-like_BBD"/>
</dbReference>
<evidence type="ECO:0000313" key="4">
    <source>
        <dbReference type="EMBL" id="TXG67033.1"/>
    </source>
</evidence>
<dbReference type="InterPro" id="IPR036691">
    <property type="entry name" value="Endo/exonu/phosph_ase_sf"/>
</dbReference>
<organism evidence="4 5">
    <name type="scientific">Acer yangbiense</name>
    <dbReference type="NCBI Taxonomy" id="1000413"/>
    <lineage>
        <taxon>Eukaryota</taxon>
        <taxon>Viridiplantae</taxon>
        <taxon>Streptophyta</taxon>
        <taxon>Embryophyta</taxon>
        <taxon>Tracheophyta</taxon>
        <taxon>Spermatophyta</taxon>
        <taxon>Magnoliopsida</taxon>
        <taxon>eudicotyledons</taxon>
        <taxon>Gunneridae</taxon>
        <taxon>Pentapetalae</taxon>
        <taxon>rosids</taxon>
        <taxon>malvids</taxon>
        <taxon>Sapindales</taxon>
        <taxon>Sapindaceae</taxon>
        <taxon>Hippocastanoideae</taxon>
        <taxon>Acereae</taxon>
        <taxon>Acer</taxon>
    </lineage>
</organism>
<dbReference type="GO" id="GO:0003676">
    <property type="term" value="F:nucleic acid binding"/>
    <property type="evidence" value="ECO:0007669"/>
    <property type="project" value="InterPro"/>
</dbReference>
<dbReference type="SMART" id="SM00343">
    <property type="entry name" value="ZnF_C2HC"/>
    <property type="match status" value="1"/>
</dbReference>
<dbReference type="Proteomes" id="UP000323000">
    <property type="component" value="Chromosome 3"/>
</dbReference>
<dbReference type="InterPro" id="IPR025724">
    <property type="entry name" value="GAG-pre-integrase_dom"/>
</dbReference>
<reference evidence="5" key="1">
    <citation type="journal article" date="2019" name="Gigascience">
        <title>De novo genome assembly of the endangered Acer yangbiense, a plant species with extremely small populations endemic to Yunnan Province, China.</title>
        <authorList>
            <person name="Yang J."/>
            <person name="Wariss H.M."/>
            <person name="Tao L."/>
            <person name="Zhang R."/>
            <person name="Yun Q."/>
            <person name="Hollingsworth P."/>
            <person name="Dao Z."/>
            <person name="Luo G."/>
            <person name="Guo H."/>
            <person name="Ma Y."/>
            <person name="Sun W."/>
        </authorList>
    </citation>
    <scope>NUCLEOTIDE SEQUENCE [LARGE SCALE GENOMIC DNA]</scope>
    <source>
        <strain evidence="5">cv. Malutang</strain>
    </source>
</reference>
<feature type="compositionally biased region" description="Polar residues" evidence="2">
    <location>
        <begin position="498"/>
        <end position="518"/>
    </location>
</feature>
<dbReference type="Gene3D" id="4.10.60.10">
    <property type="entry name" value="Zinc finger, CCHC-type"/>
    <property type="match status" value="1"/>
</dbReference>
<feature type="domain" description="CCHC-type" evidence="3">
    <location>
        <begin position="545"/>
        <end position="560"/>
    </location>
</feature>
<evidence type="ECO:0000259" key="3">
    <source>
        <dbReference type="PROSITE" id="PS50158"/>
    </source>
</evidence>
<feature type="compositionally biased region" description="Low complexity" evidence="2">
    <location>
        <begin position="524"/>
        <end position="536"/>
    </location>
</feature>
<dbReference type="PROSITE" id="PS50158">
    <property type="entry name" value="ZF_CCHC"/>
    <property type="match status" value="1"/>
</dbReference>
<dbReference type="PANTHER" id="PTHR33710:SF77">
    <property type="entry name" value="DNASE I-LIKE SUPERFAMILY PROTEIN"/>
    <property type="match status" value="1"/>
</dbReference>
<dbReference type="Gene3D" id="3.60.10.10">
    <property type="entry name" value="Endonuclease/exonuclease/phosphatase"/>
    <property type="match status" value="1"/>
</dbReference>
<dbReference type="Pfam" id="PF22936">
    <property type="entry name" value="Pol_BBD"/>
    <property type="match status" value="1"/>
</dbReference>
<evidence type="ECO:0000313" key="5">
    <source>
        <dbReference type="Proteomes" id="UP000323000"/>
    </source>
</evidence>
<comment type="caution">
    <text evidence="4">The sequence shown here is derived from an EMBL/GenBank/DDBJ whole genome shotgun (WGS) entry which is preliminary data.</text>
</comment>
<gene>
    <name evidence="4" type="ORF">EZV62_008308</name>
</gene>
<dbReference type="OrthoDB" id="8063676at2759"/>
<evidence type="ECO:0000256" key="1">
    <source>
        <dbReference type="PROSITE-ProRule" id="PRU00047"/>
    </source>
</evidence>
<evidence type="ECO:0000256" key="2">
    <source>
        <dbReference type="SAM" id="MobiDB-lite"/>
    </source>
</evidence>
<keyword evidence="1" id="KW-0862">Zinc</keyword>
<dbReference type="SUPFAM" id="SSF57756">
    <property type="entry name" value="Retrovirus zinc finger-like domains"/>
    <property type="match status" value="1"/>
</dbReference>
<sequence>MLEVGKIGRKPPKSLNSFLSGSRKSLGKGVSKSTIKPHLLSPNSKSEGVSQRKVIFELKEGIKESKKGRVSSPGHGIKADNVKGLLGFTRGFSVDSNSSSGFYKEPKAGNRVFSWELLIRLHSIDNLHWLCGGDFNELLFRNEKKDRSDKSFTNMLQFREVVNDCDLVDLGFSGSMFTWNNKRDGKANIQERLDRFLANSKWKDRFVNSRLSGKPGVMQLIRTLEKEVEEDRNAFLNNGKAKDPGLVVAWATDLREEFQHSRLVFSHQPPPPQLAIKEESARTSVSLSSKETGYQVWWMNHDRVIRARLMVSPIFLMSASVEDRSQSGSPAGRKRVEVTDRHRCRPPGEWVVTTTTKIFRRRPGSKPRCPESRSDTIDGESKKFQFHDVSFFVAIPDKLVVVDKPKLLVILARARPSRHLTGKVLHAESRFLGLCIIVSNYTKALTEGIASPADAATTRKDIKARFFINQSLDPVDEALQSQLSLKKGKDETQKNSKSRQWGQNSQNRKGGASSSSQGIGRWSNNNNNNNNNNNTNQRNKSQIQCFNCKKFGHYRAECRSRKQNFQANVAEDGGRSETLLLACNMAEDGAKNKWFLDSGCSNHMCGEKEMFTQLDESFTSSVKFGNDTTVPVMGKGKISITLKDGSQNAISDVLFVPNLHKNLLSVGQLSEKGYDIRIHEGICTINSAQKGLIAKVKMSQNRLFPLLINSDSLPCFSSVMCDENWLWHMRFGHVNFGSLKQLASRKMVSGLPSINPPDRVCETCVLGKKHRDPGKGSSSDVNVDLEEIVQEEPTHVTPPPCVTPHLAESSSRPQHQRVLPARLQDCVLSNDDYPTDEELVNFALFADCDPVTYEDATQDDYWMKAMNEEICAIEKNNT</sequence>
<dbReference type="EMBL" id="VAHF01000003">
    <property type="protein sequence ID" value="TXG67033.1"/>
    <property type="molecule type" value="Genomic_DNA"/>
</dbReference>
<protein>
    <recommendedName>
        <fullName evidence="3">CCHC-type domain-containing protein</fullName>
    </recommendedName>
</protein>
<dbReference type="GO" id="GO:0008270">
    <property type="term" value="F:zinc ion binding"/>
    <property type="evidence" value="ECO:0007669"/>
    <property type="project" value="UniProtKB-KW"/>
</dbReference>
<dbReference type="InterPro" id="IPR001878">
    <property type="entry name" value="Znf_CCHC"/>
</dbReference>
<feature type="region of interest" description="Disordered" evidence="2">
    <location>
        <begin position="484"/>
        <end position="538"/>
    </location>
</feature>
<dbReference type="SUPFAM" id="SSF56219">
    <property type="entry name" value="DNase I-like"/>
    <property type="match status" value="1"/>
</dbReference>
<dbReference type="AlphaFoldDB" id="A0A5C7ICJ0"/>
<feature type="region of interest" description="Disordered" evidence="2">
    <location>
        <begin position="792"/>
        <end position="814"/>
    </location>
</feature>
<name>A0A5C7ICJ0_9ROSI</name>
<dbReference type="InterPro" id="IPR036875">
    <property type="entry name" value="Znf_CCHC_sf"/>
</dbReference>
<feature type="region of interest" description="Disordered" evidence="2">
    <location>
        <begin position="1"/>
        <end position="46"/>
    </location>
</feature>
<keyword evidence="1" id="KW-0479">Metal-binding</keyword>
<feature type="compositionally biased region" description="Polar residues" evidence="2">
    <location>
        <begin position="14"/>
        <end position="23"/>
    </location>
</feature>
<keyword evidence="5" id="KW-1185">Reference proteome</keyword>
<dbReference type="Pfam" id="PF13976">
    <property type="entry name" value="gag_pre-integrs"/>
    <property type="match status" value="1"/>
</dbReference>